<evidence type="ECO:0000256" key="1">
    <source>
        <dbReference type="SAM" id="MobiDB-lite"/>
    </source>
</evidence>
<evidence type="ECO:0000313" key="2">
    <source>
        <dbReference type="EMBL" id="NKX50672.1"/>
    </source>
</evidence>
<dbReference type="Proteomes" id="UP000523795">
    <property type="component" value="Unassembled WGS sequence"/>
</dbReference>
<feature type="region of interest" description="Disordered" evidence="1">
    <location>
        <begin position="123"/>
        <end position="208"/>
    </location>
</feature>
<keyword evidence="3" id="KW-1185">Reference proteome</keyword>
<evidence type="ECO:0000313" key="3">
    <source>
        <dbReference type="Proteomes" id="UP000523795"/>
    </source>
</evidence>
<dbReference type="InterPro" id="IPR021391">
    <property type="entry name" value="DUF3027"/>
</dbReference>
<proteinExistence type="predicted"/>
<reference evidence="2 3" key="1">
    <citation type="submission" date="2020-04" db="EMBL/GenBank/DDBJ databases">
        <authorList>
            <person name="Liu S."/>
        </authorList>
    </citation>
    <scope>NUCLEOTIDE SEQUENCE [LARGE SCALE GENOMIC DNA]</scope>
    <source>
        <strain evidence="2 3">CGMCC 1.15091</strain>
    </source>
</reference>
<accession>A0ABX1JSC1</accession>
<comment type="caution">
    <text evidence="2">The sequence shown here is derived from an EMBL/GenBank/DDBJ whole genome shotgun (WGS) entry which is preliminary data.</text>
</comment>
<feature type="region of interest" description="Disordered" evidence="1">
    <location>
        <begin position="1"/>
        <end position="25"/>
    </location>
</feature>
<name>A0ABX1JSC1_9MICC</name>
<organism evidence="2 3">
    <name type="scientific">Arthrobacter deserti</name>
    <dbReference type="NCBI Taxonomy" id="1742687"/>
    <lineage>
        <taxon>Bacteria</taxon>
        <taxon>Bacillati</taxon>
        <taxon>Actinomycetota</taxon>
        <taxon>Actinomycetes</taxon>
        <taxon>Micrococcales</taxon>
        <taxon>Micrococcaceae</taxon>
        <taxon>Arthrobacter</taxon>
    </lineage>
</organism>
<feature type="compositionally biased region" description="Pro residues" evidence="1">
    <location>
        <begin position="7"/>
        <end position="17"/>
    </location>
</feature>
<dbReference type="Pfam" id="PF11228">
    <property type="entry name" value="DUF3027"/>
    <property type="match status" value="1"/>
</dbReference>
<dbReference type="EMBL" id="JAAZSR010000115">
    <property type="protein sequence ID" value="NKX50672.1"/>
    <property type="molecule type" value="Genomic_DNA"/>
</dbReference>
<protein>
    <submittedName>
        <fullName evidence="2">DUF3027 domain-containing protein</fullName>
    </submittedName>
</protein>
<sequence>MAENPIEPEPGTAPAPAPRRTASRRAPKLDAVLAAAVDSAREGVLTIAPAEQIGAHAGATAEGERLVLHRFEARLPGYRGWQWFATVARVPRGKAATVCEVGLLPSADALLAPEWVPWADRVRPEDVPQPEPAGDAAGTAESRPAGESGEPPHGDDVAAAALDPDRHGVPEEAGSTGLRPAGEGVDPPHGDDVRAAALGQEQDQAGPV</sequence>
<gene>
    <name evidence="2" type="ORF">HER39_08845</name>
</gene>